<sequence>MAAPILVGPGAAIAPGLDLAVRTLHIPTYTHVAASHAGGAHTAYTIQLTSLIAQWRVARRYQEFVALDRALTQHASQARAALDPTSRPAGRPSDPRPPARLPPSHWRLGRVPGQRLTPAQLEDRRAQLEAYLQAILHADDPVWRSAPPWDAFLKTPALPPALAAADASLQRGARDAKHPEGAFAAAEHAPESVYPVVLSAPVWQHLYACSLDLVRDIKATAQPSAAAAAGGTASMDRHRVALKTRRHLALLEQRIVLLQAALDWDGASTTPSAPAGAARPPSKAHGTRHDASSPQPLPGAAYTGLTAGERTRRGDMVANLRVEHDRLAQHVGLHGGGPAVTPAGASGAGRSAWPSSPAAAAAAADAAWPRRHAAGGAAGGTAQHRQQHAQLLSGPPASGARSGRVFGRTGAITDVHAETDETRAAATPDALLQLQRDKFAEQDQGLDLLAATVRRQLHLGRAIGEEIEKQDRIIDQLDAGVTQGQSGVKTVQTKANTFLKG</sequence>
<feature type="region of interest" description="Disordered" evidence="1">
    <location>
        <begin position="268"/>
        <end position="310"/>
    </location>
</feature>
<feature type="domain" description="T-SNARE coiled-coil homology" evidence="2">
    <location>
        <begin position="436"/>
        <end position="498"/>
    </location>
</feature>
<dbReference type="OrthoDB" id="428895at2759"/>
<feature type="region of interest" description="Disordered" evidence="1">
    <location>
        <begin position="77"/>
        <end position="104"/>
    </location>
</feature>
<evidence type="ECO:0000259" key="3">
    <source>
        <dbReference type="PROSITE" id="PS50195"/>
    </source>
</evidence>
<dbReference type="STRING" id="1555241.A0A4V1IUZ7"/>
<dbReference type="Gene3D" id="3.30.1520.10">
    <property type="entry name" value="Phox-like domain"/>
    <property type="match status" value="1"/>
</dbReference>
<dbReference type="SUPFAM" id="SSF58038">
    <property type="entry name" value="SNARE fusion complex"/>
    <property type="match status" value="1"/>
</dbReference>
<feature type="region of interest" description="Disordered" evidence="1">
    <location>
        <begin position="333"/>
        <end position="404"/>
    </location>
</feature>
<gene>
    <name evidence="4" type="ORF">CXG81DRAFT_25079</name>
</gene>
<dbReference type="SUPFAM" id="SSF64268">
    <property type="entry name" value="PX domain"/>
    <property type="match status" value="1"/>
</dbReference>
<dbReference type="InterPro" id="IPR036871">
    <property type="entry name" value="PX_dom_sf"/>
</dbReference>
<evidence type="ECO:0008006" key="6">
    <source>
        <dbReference type="Google" id="ProtNLM"/>
    </source>
</evidence>
<dbReference type="GO" id="GO:0035091">
    <property type="term" value="F:phosphatidylinositol binding"/>
    <property type="evidence" value="ECO:0007669"/>
    <property type="project" value="InterPro"/>
</dbReference>
<evidence type="ECO:0000313" key="5">
    <source>
        <dbReference type="Proteomes" id="UP000274922"/>
    </source>
</evidence>
<feature type="compositionally biased region" description="Low complexity" evidence="1">
    <location>
        <begin position="268"/>
        <end position="278"/>
    </location>
</feature>
<dbReference type="InterPro" id="IPR001683">
    <property type="entry name" value="PX_dom"/>
</dbReference>
<dbReference type="InterPro" id="IPR000727">
    <property type="entry name" value="T_SNARE_dom"/>
</dbReference>
<evidence type="ECO:0000259" key="2">
    <source>
        <dbReference type="PROSITE" id="PS50192"/>
    </source>
</evidence>
<accession>A0A4V1IUZ7</accession>
<dbReference type="EMBL" id="ML014147">
    <property type="protein sequence ID" value="RKP02299.1"/>
    <property type="molecule type" value="Genomic_DNA"/>
</dbReference>
<dbReference type="PROSITE" id="PS50195">
    <property type="entry name" value="PX"/>
    <property type="match status" value="1"/>
</dbReference>
<dbReference type="Pfam" id="PF00787">
    <property type="entry name" value="PX"/>
    <property type="match status" value="1"/>
</dbReference>
<evidence type="ECO:0000313" key="4">
    <source>
        <dbReference type="EMBL" id="RKP02299.1"/>
    </source>
</evidence>
<keyword evidence="5" id="KW-1185">Reference proteome</keyword>
<name>A0A4V1IUZ7_9FUNG</name>
<reference evidence="5" key="1">
    <citation type="journal article" date="2018" name="Nat. Microbiol.">
        <title>Leveraging single-cell genomics to expand the fungal tree of life.</title>
        <authorList>
            <person name="Ahrendt S.R."/>
            <person name="Quandt C.A."/>
            <person name="Ciobanu D."/>
            <person name="Clum A."/>
            <person name="Salamov A."/>
            <person name="Andreopoulos B."/>
            <person name="Cheng J.F."/>
            <person name="Woyke T."/>
            <person name="Pelin A."/>
            <person name="Henrissat B."/>
            <person name="Reynolds N.K."/>
            <person name="Benny G.L."/>
            <person name="Smith M.E."/>
            <person name="James T.Y."/>
            <person name="Grigoriev I.V."/>
        </authorList>
    </citation>
    <scope>NUCLEOTIDE SEQUENCE [LARGE SCALE GENOMIC DNA]</scope>
    <source>
        <strain evidence="5">ATCC 52028</strain>
    </source>
</reference>
<evidence type="ECO:0000256" key="1">
    <source>
        <dbReference type="SAM" id="MobiDB-lite"/>
    </source>
</evidence>
<protein>
    <recommendedName>
        <fullName evidence="6">Phox-like protein</fullName>
    </recommendedName>
</protein>
<feature type="compositionally biased region" description="Low complexity" evidence="1">
    <location>
        <begin position="342"/>
        <end position="367"/>
    </location>
</feature>
<organism evidence="4 5">
    <name type="scientific">Caulochytrium protostelioides</name>
    <dbReference type="NCBI Taxonomy" id="1555241"/>
    <lineage>
        <taxon>Eukaryota</taxon>
        <taxon>Fungi</taxon>
        <taxon>Fungi incertae sedis</taxon>
        <taxon>Chytridiomycota</taxon>
        <taxon>Chytridiomycota incertae sedis</taxon>
        <taxon>Chytridiomycetes</taxon>
        <taxon>Caulochytriales</taxon>
        <taxon>Caulochytriaceae</taxon>
        <taxon>Caulochytrium</taxon>
    </lineage>
</organism>
<dbReference type="PROSITE" id="PS50192">
    <property type="entry name" value="T_SNARE"/>
    <property type="match status" value="1"/>
</dbReference>
<feature type="domain" description="PX" evidence="3">
    <location>
        <begin position="22"/>
        <end position="159"/>
    </location>
</feature>
<dbReference type="SMART" id="SM00312">
    <property type="entry name" value="PX"/>
    <property type="match status" value="1"/>
</dbReference>
<dbReference type="AlphaFoldDB" id="A0A4V1IUZ7"/>
<proteinExistence type="predicted"/>
<feature type="compositionally biased region" description="Low complexity" evidence="1">
    <location>
        <begin position="380"/>
        <end position="390"/>
    </location>
</feature>
<dbReference type="CDD" id="cd15841">
    <property type="entry name" value="SNARE_Qc"/>
    <property type="match status" value="1"/>
</dbReference>
<dbReference type="Proteomes" id="UP000274922">
    <property type="component" value="Unassembled WGS sequence"/>
</dbReference>
<dbReference type="Gene3D" id="1.20.5.110">
    <property type="match status" value="1"/>
</dbReference>